<dbReference type="AlphaFoldDB" id="V5GKZ3"/>
<gene>
    <name evidence="4" type="primary">POL</name>
</gene>
<protein>
    <submittedName>
        <fullName evidence="4">Gag-Pol polyprotein</fullName>
    </submittedName>
</protein>
<reference evidence="4" key="1">
    <citation type="submission" date="2013-07" db="EMBL/GenBank/DDBJ databases">
        <title>Midgut Transcriptome Profiling of Anoplphora glabripennis, a Lignocellulose Degrading, Wood-Boring Cerambycid.</title>
        <authorList>
            <person name="Scully E.D."/>
            <person name="Hoover K."/>
            <person name="Carlson J.E."/>
            <person name="Tien M."/>
            <person name="Geib S.M."/>
        </authorList>
    </citation>
    <scope>NUCLEOTIDE SEQUENCE</scope>
</reference>
<dbReference type="Pfam" id="PF00098">
    <property type="entry name" value="zf-CCHC"/>
    <property type="match status" value="1"/>
</dbReference>
<feature type="domain" description="CCHC-type" evidence="3">
    <location>
        <begin position="125"/>
        <end position="141"/>
    </location>
</feature>
<keyword evidence="1" id="KW-0479">Metal-binding</keyword>
<dbReference type="GO" id="GO:0003676">
    <property type="term" value="F:nucleic acid binding"/>
    <property type="evidence" value="ECO:0007669"/>
    <property type="project" value="InterPro"/>
</dbReference>
<name>V5GKZ3_ANOGL</name>
<sequence>MTRYFHAKLVLCGRVGIEGEKAVAYIIRGLPEELRAIAYACRCDTPEALYSQFLAGLENYRFPRATGTIRNGESYSSVAKARRSSPGATESRRPATGNARPLRCYNCQEYGNHMSRDCPKPRRERCSYCGNEGHFFERCPKRRKRGDQGSRGEKGDAPVKVSLVSPKFDNTYKKWATINGVQIKAYIDTGCQ</sequence>
<dbReference type="EMBL" id="GALX01003702">
    <property type="protein sequence ID" value="JAB64764.1"/>
    <property type="molecule type" value="Transcribed_RNA"/>
</dbReference>
<evidence type="ECO:0000256" key="2">
    <source>
        <dbReference type="SAM" id="MobiDB-lite"/>
    </source>
</evidence>
<proteinExistence type="predicted"/>
<evidence type="ECO:0000313" key="4">
    <source>
        <dbReference type="EMBL" id="JAB64764.1"/>
    </source>
</evidence>
<organism evidence="4">
    <name type="scientific">Anoplophora glabripennis</name>
    <name type="common">Asian longhorn beetle</name>
    <name type="synonym">Anoplophora nobilis</name>
    <dbReference type="NCBI Taxonomy" id="217634"/>
    <lineage>
        <taxon>Eukaryota</taxon>
        <taxon>Metazoa</taxon>
        <taxon>Ecdysozoa</taxon>
        <taxon>Arthropoda</taxon>
        <taxon>Hexapoda</taxon>
        <taxon>Insecta</taxon>
        <taxon>Pterygota</taxon>
        <taxon>Neoptera</taxon>
        <taxon>Endopterygota</taxon>
        <taxon>Coleoptera</taxon>
        <taxon>Polyphaga</taxon>
        <taxon>Cucujiformia</taxon>
        <taxon>Chrysomeloidea</taxon>
        <taxon>Cerambycidae</taxon>
        <taxon>Lamiinae</taxon>
        <taxon>Lamiini</taxon>
        <taxon>Anoplophora</taxon>
    </lineage>
</organism>
<dbReference type="PROSITE" id="PS50158">
    <property type="entry name" value="ZF_CCHC"/>
    <property type="match status" value="1"/>
</dbReference>
<dbReference type="InterPro" id="IPR036875">
    <property type="entry name" value="Znf_CCHC_sf"/>
</dbReference>
<dbReference type="SMART" id="SM00343">
    <property type="entry name" value="ZnF_C2HC"/>
    <property type="match status" value="2"/>
</dbReference>
<dbReference type="SUPFAM" id="SSF57756">
    <property type="entry name" value="Retrovirus zinc finger-like domains"/>
    <property type="match status" value="1"/>
</dbReference>
<keyword evidence="1" id="KW-0863">Zinc-finger</keyword>
<evidence type="ECO:0000259" key="3">
    <source>
        <dbReference type="PROSITE" id="PS50158"/>
    </source>
</evidence>
<feature type="region of interest" description="Disordered" evidence="2">
    <location>
        <begin position="73"/>
        <end position="97"/>
    </location>
</feature>
<dbReference type="Gene3D" id="4.10.60.10">
    <property type="entry name" value="Zinc finger, CCHC-type"/>
    <property type="match status" value="1"/>
</dbReference>
<keyword evidence="1" id="KW-0862">Zinc</keyword>
<dbReference type="GO" id="GO:0008270">
    <property type="term" value="F:zinc ion binding"/>
    <property type="evidence" value="ECO:0007669"/>
    <property type="project" value="UniProtKB-KW"/>
</dbReference>
<evidence type="ECO:0000256" key="1">
    <source>
        <dbReference type="PROSITE-ProRule" id="PRU00047"/>
    </source>
</evidence>
<dbReference type="InterPro" id="IPR001878">
    <property type="entry name" value="Znf_CCHC"/>
</dbReference>
<feature type="non-terminal residue" evidence="4">
    <location>
        <position position="192"/>
    </location>
</feature>
<accession>V5GKZ3</accession>